<organism evidence="1 2">
    <name type="scientific">Aegilops tauschii subsp. strangulata</name>
    <name type="common">Goatgrass</name>
    <dbReference type="NCBI Taxonomy" id="200361"/>
    <lineage>
        <taxon>Eukaryota</taxon>
        <taxon>Viridiplantae</taxon>
        <taxon>Streptophyta</taxon>
        <taxon>Embryophyta</taxon>
        <taxon>Tracheophyta</taxon>
        <taxon>Spermatophyta</taxon>
        <taxon>Magnoliopsida</taxon>
        <taxon>Liliopsida</taxon>
        <taxon>Poales</taxon>
        <taxon>Poaceae</taxon>
        <taxon>BOP clade</taxon>
        <taxon>Pooideae</taxon>
        <taxon>Triticodae</taxon>
        <taxon>Triticeae</taxon>
        <taxon>Triticinae</taxon>
        <taxon>Aegilops</taxon>
    </lineage>
</organism>
<proteinExistence type="predicted"/>
<dbReference type="Proteomes" id="UP000015105">
    <property type="component" value="Chromosome 7D"/>
</dbReference>
<reference evidence="2" key="1">
    <citation type="journal article" date="2014" name="Science">
        <title>Ancient hybridizations among the ancestral genomes of bread wheat.</title>
        <authorList>
            <consortium name="International Wheat Genome Sequencing Consortium,"/>
            <person name="Marcussen T."/>
            <person name="Sandve S.R."/>
            <person name="Heier L."/>
            <person name="Spannagl M."/>
            <person name="Pfeifer M."/>
            <person name="Jakobsen K.S."/>
            <person name="Wulff B.B."/>
            <person name="Steuernagel B."/>
            <person name="Mayer K.F."/>
            <person name="Olsen O.A."/>
        </authorList>
    </citation>
    <scope>NUCLEOTIDE SEQUENCE [LARGE SCALE GENOMIC DNA]</scope>
    <source>
        <strain evidence="2">cv. AL8/78</strain>
    </source>
</reference>
<protein>
    <submittedName>
        <fullName evidence="1">Uncharacterized protein</fullName>
    </submittedName>
</protein>
<keyword evidence="2" id="KW-1185">Reference proteome</keyword>
<dbReference type="AlphaFoldDB" id="A0A453SNK4"/>
<reference evidence="2" key="2">
    <citation type="journal article" date="2017" name="Nat. Plants">
        <title>The Aegilops tauschii genome reveals multiple impacts of transposons.</title>
        <authorList>
            <person name="Zhao G."/>
            <person name="Zou C."/>
            <person name="Li K."/>
            <person name="Wang K."/>
            <person name="Li T."/>
            <person name="Gao L."/>
            <person name="Zhang X."/>
            <person name="Wang H."/>
            <person name="Yang Z."/>
            <person name="Liu X."/>
            <person name="Jiang W."/>
            <person name="Mao L."/>
            <person name="Kong X."/>
            <person name="Jiao Y."/>
            <person name="Jia J."/>
        </authorList>
    </citation>
    <scope>NUCLEOTIDE SEQUENCE [LARGE SCALE GENOMIC DNA]</scope>
    <source>
        <strain evidence="2">cv. AL8/78</strain>
    </source>
</reference>
<reference evidence="1" key="5">
    <citation type="journal article" date="2021" name="G3 (Bethesda)">
        <title>Aegilops tauschii genome assembly Aet v5.0 features greater sequence contiguity and improved annotation.</title>
        <authorList>
            <person name="Wang L."/>
            <person name="Zhu T."/>
            <person name="Rodriguez J.C."/>
            <person name="Deal K.R."/>
            <person name="Dubcovsky J."/>
            <person name="McGuire P.E."/>
            <person name="Lux T."/>
            <person name="Spannagl M."/>
            <person name="Mayer K.F.X."/>
            <person name="Baldrich P."/>
            <person name="Meyers B.C."/>
            <person name="Huo N."/>
            <person name="Gu Y.Q."/>
            <person name="Zhou H."/>
            <person name="Devos K.M."/>
            <person name="Bennetzen J.L."/>
            <person name="Unver T."/>
            <person name="Budak H."/>
            <person name="Gulick P.J."/>
            <person name="Galiba G."/>
            <person name="Kalapos B."/>
            <person name="Nelson D.R."/>
            <person name="Li P."/>
            <person name="You F.M."/>
            <person name="Luo M.C."/>
            <person name="Dvorak J."/>
        </authorList>
    </citation>
    <scope>NUCLEOTIDE SEQUENCE [LARGE SCALE GENOMIC DNA]</scope>
    <source>
        <strain evidence="1">cv. AL8/78</strain>
    </source>
</reference>
<dbReference type="EnsemblPlants" id="AET7Gv21005000.6">
    <property type="protein sequence ID" value="AET7Gv21005000.6"/>
    <property type="gene ID" value="AET7Gv21005000"/>
</dbReference>
<accession>A0A453SNK4</accession>
<evidence type="ECO:0000313" key="1">
    <source>
        <dbReference type="EnsemblPlants" id="AET7Gv21005000.6"/>
    </source>
</evidence>
<evidence type="ECO:0000313" key="2">
    <source>
        <dbReference type="Proteomes" id="UP000015105"/>
    </source>
</evidence>
<sequence length="35" mass="4004">FLKNVWPQTIVFPGGRFLVVSVNFSSPLWQDHVTS</sequence>
<reference evidence="1" key="4">
    <citation type="submission" date="2019-03" db="UniProtKB">
        <authorList>
            <consortium name="EnsemblPlants"/>
        </authorList>
    </citation>
    <scope>IDENTIFICATION</scope>
</reference>
<dbReference type="Gramene" id="AET7Gv21005000.6">
    <property type="protein sequence ID" value="AET7Gv21005000.6"/>
    <property type="gene ID" value="AET7Gv21005000"/>
</dbReference>
<name>A0A453SNK4_AEGTS</name>
<reference evidence="1" key="3">
    <citation type="journal article" date="2017" name="Nature">
        <title>Genome sequence of the progenitor of the wheat D genome Aegilops tauschii.</title>
        <authorList>
            <person name="Luo M.C."/>
            <person name="Gu Y.Q."/>
            <person name="Puiu D."/>
            <person name="Wang H."/>
            <person name="Twardziok S.O."/>
            <person name="Deal K.R."/>
            <person name="Huo N."/>
            <person name="Zhu T."/>
            <person name="Wang L."/>
            <person name="Wang Y."/>
            <person name="McGuire P.E."/>
            <person name="Liu S."/>
            <person name="Long H."/>
            <person name="Ramasamy R.K."/>
            <person name="Rodriguez J.C."/>
            <person name="Van S.L."/>
            <person name="Yuan L."/>
            <person name="Wang Z."/>
            <person name="Xia Z."/>
            <person name="Xiao L."/>
            <person name="Anderson O.D."/>
            <person name="Ouyang S."/>
            <person name="Liang Y."/>
            <person name="Zimin A.V."/>
            <person name="Pertea G."/>
            <person name="Qi P."/>
            <person name="Bennetzen J.L."/>
            <person name="Dai X."/>
            <person name="Dawson M.W."/>
            <person name="Muller H.G."/>
            <person name="Kugler K."/>
            <person name="Rivarola-Duarte L."/>
            <person name="Spannagl M."/>
            <person name="Mayer K.F.X."/>
            <person name="Lu F.H."/>
            <person name="Bevan M.W."/>
            <person name="Leroy P."/>
            <person name="Li P."/>
            <person name="You F.M."/>
            <person name="Sun Q."/>
            <person name="Liu Z."/>
            <person name="Lyons E."/>
            <person name="Wicker T."/>
            <person name="Salzberg S.L."/>
            <person name="Devos K.M."/>
            <person name="Dvorak J."/>
        </authorList>
    </citation>
    <scope>NUCLEOTIDE SEQUENCE [LARGE SCALE GENOMIC DNA]</scope>
    <source>
        <strain evidence="1">cv. AL8/78</strain>
    </source>
</reference>